<accession>A0A9W7AAX0</accession>
<feature type="transmembrane region" description="Helical" evidence="1">
    <location>
        <begin position="155"/>
        <end position="176"/>
    </location>
</feature>
<reference evidence="3" key="1">
    <citation type="journal article" date="2023" name="Commun. Biol.">
        <title>Genome analysis of Parmales, the sister group of diatoms, reveals the evolutionary specialization of diatoms from phago-mixotrophs to photoautotrophs.</title>
        <authorList>
            <person name="Ban H."/>
            <person name="Sato S."/>
            <person name="Yoshikawa S."/>
            <person name="Yamada K."/>
            <person name="Nakamura Y."/>
            <person name="Ichinomiya M."/>
            <person name="Sato N."/>
            <person name="Blanc-Mathieu R."/>
            <person name="Endo H."/>
            <person name="Kuwata A."/>
            <person name="Ogata H."/>
        </authorList>
    </citation>
    <scope>NUCLEOTIDE SEQUENCE [LARGE SCALE GENOMIC DNA]</scope>
    <source>
        <strain evidence="3">NIES 3700</strain>
    </source>
</reference>
<dbReference type="Proteomes" id="UP001165122">
    <property type="component" value="Unassembled WGS sequence"/>
</dbReference>
<feature type="transmembrane region" description="Helical" evidence="1">
    <location>
        <begin position="420"/>
        <end position="442"/>
    </location>
</feature>
<feature type="transmembrane region" description="Helical" evidence="1">
    <location>
        <begin position="797"/>
        <end position="817"/>
    </location>
</feature>
<proteinExistence type="predicted"/>
<feature type="transmembrane region" description="Helical" evidence="1">
    <location>
        <begin position="274"/>
        <end position="295"/>
    </location>
</feature>
<evidence type="ECO:0000313" key="3">
    <source>
        <dbReference type="Proteomes" id="UP001165122"/>
    </source>
</evidence>
<feature type="transmembrane region" description="Helical" evidence="1">
    <location>
        <begin position="362"/>
        <end position="382"/>
    </location>
</feature>
<feature type="transmembrane region" description="Helical" evidence="1">
    <location>
        <begin position="664"/>
        <end position="683"/>
    </location>
</feature>
<feature type="transmembrane region" description="Helical" evidence="1">
    <location>
        <begin position="63"/>
        <end position="79"/>
    </location>
</feature>
<sequence>MASESPTIQRPVIELGQEIHTFYFILTICLSSLQPVLTLHAALEELNPRTNYGYKKFEEFWDLTLAPLSFGAMAISFLLKPRRNGWKYKAILYTQYFIYGYGKDIVYLAASRDLFPVFLIVKAMIWIVLLIFGQRVRSGVADLPGAKMSHYLTHVVLKGGFFVGLAQLSFLIFSSIQCEGDEGSYHQCSRTLYSQTGLGIMVVLYLSIKIVTGLVPDHILDRHIVSVEKVVALDLNLEEKVQAVGLSIAAASAMFMLGNYGAKGDFRSEAERTLLSMAGVVGSGSLIVTSLWKMIVIRGEMKREAEQGVLTAENAASSSSPPTENLLKEASLFWYYAGVIATSLYSALCIAGAVVMDDSFTLLVSFYLPFVILIYIGAVFCRPRRKSPMDMWKLRVHFMSFAYISEASLFVWNFRAGQGVVTLFHVMIAPALSLVFHFGLKLRASVGRLPDKELNAFLVDTLFYGGFQTLASILFLAFRSTKCMFEQESLGAQGFLTLVTGLCGIFLFSMMEAEEKRPESNTLIYVVGFIGLASSTGSVVSETYSSLKAQRKRIKLSQSGENLPEQADDRDKPVDECSWVFVLISVIFTSAYSILYIFYGLTLNSNYEMMVFIILPMAGTSFVMGIVMKPKRTDSLYKRFLYCHFVSFLIVAEVPNAVAKFHKGYLITGAMCIIRIPLWWLMFSQVLKLRKAAAQLPPLVLSEYLCETVLKKGTQAMGPMIFFTFETVSCFISQNSLDNGQCKNTSRAAMFLSAYLTFLTIWSMSTKAVPKIVQKETAWEYTSVATLSLTWRQRLQGGLLVVTAFSSLYLLSCLGVEGEKNNMVSAVGGSGALSLGIAVLIGMATVTKSHDIRQGSGLSEQQEDGEEVKSKRSISVDEIGDGMALASFV</sequence>
<name>A0A9W7AAX0_9STRA</name>
<keyword evidence="3" id="KW-1185">Reference proteome</keyword>
<keyword evidence="1" id="KW-1133">Transmembrane helix</keyword>
<dbReference type="AlphaFoldDB" id="A0A9W7AAX0"/>
<feature type="transmembrane region" description="Helical" evidence="1">
    <location>
        <begin position="21"/>
        <end position="43"/>
    </location>
</feature>
<feature type="transmembrane region" description="Helical" evidence="1">
    <location>
        <begin position="490"/>
        <end position="508"/>
    </location>
</feature>
<feature type="transmembrane region" description="Helical" evidence="1">
    <location>
        <begin position="579"/>
        <end position="601"/>
    </location>
</feature>
<organism evidence="2 3">
    <name type="scientific">Triparma laevis f. longispina</name>
    <dbReference type="NCBI Taxonomy" id="1714387"/>
    <lineage>
        <taxon>Eukaryota</taxon>
        <taxon>Sar</taxon>
        <taxon>Stramenopiles</taxon>
        <taxon>Ochrophyta</taxon>
        <taxon>Bolidophyceae</taxon>
        <taxon>Parmales</taxon>
        <taxon>Triparmaceae</taxon>
        <taxon>Triparma</taxon>
    </lineage>
</organism>
<evidence type="ECO:0000313" key="2">
    <source>
        <dbReference type="EMBL" id="GMH69276.1"/>
    </source>
</evidence>
<dbReference type="EMBL" id="BRXW01000605">
    <property type="protein sequence ID" value="GMH69276.1"/>
    <property type="molecule type" value="Genomic_DNA"/>
</dbReference>
<comment type="caution">
    <text evidence="2">The sequence shown here is derived from an EMBL/GenBank/DDBJ whole genome shotgun (WGS) entry which is preliminary data.</text>
</comment>
<feature type="transmembrane region" description="Helical" evidence="1">
    <location>
        <begin position="241"/>
        <end position="262"/>
    </location>
</feature>
<evidence type="ECO:0000256" key="1">
    <source>
        <dbReference type="SAM" id="Phobius"/>
    </source>
</evidence>
<dbReference type="OrthoDB" id="193072at2759"/>
<feature type="transmembrane region" description="Helical" evidence="1">
    <location>
        <begin position="607"/>
        <end position="628"/>
    </location>
</feature>
<feature type="transmembrane region" description="Helical" evidence="1">
    <location>
        <begin position="333"/>
        <end position="356"/>
    </location>
</feature>
<feature type="transmembrane region" description="Helical" evidence="1">
    <location>
        <begin position="640"/>
        <end position="658"/>
    </location>
</feature>
<feature type="transmembrane region" description="Helical" evidence="1">
    <location>
        <begin position="394"/>
        <end position="414"/>
    </location>
</feature>
<keyword evidence="1" id="KW-0812">Transmembrane</keyword>
<protein>
    <submittedName>
        <fullName evidence="2">Uncharacterized protein</fullName>
    </submittedName>
</protein>
<gene>
    <name evidence="2" type="ORF">TrLO_g15211</name>
</gene>
<feature type="transmembrane region" description="Helical" evidence="1">
    <location>
        <begin position="115"/>
        <end position="134"/>
    </location>
</feature>
<keyword evidence="1" id="KW-0472">Membrane</keyword>
<feature type="transmembrane region" description="Helical" evidence="1">
    <location>
        <begin position="823"/>
        <end position="846"/>
    </location>
</feature>
<feature type="transmembrane region" description="Helical" evidence="1">
    <location>
        <begin position="454"/>
        <end position="478"/>
    </location>
</feature>
<feature type="transmembrane region" description="Helical" evidence="1">
    <location>
        <begin position="196"/>
        <end position="220"/>
    </location>
</feature>